<protein>
    <recommendedName>
        <fullName evidence="4 7">Signal peptidase I</fullName>
        <ecNumber evidence="3 7">3.4.21.89</ecNumber>
    </recommendedName>
</protein>
<dbReference type="InterPro" id="IPR019758">
    <property type="entry name" value="Pept_S26A_signal_pept_1_CS"/>
</dbReference>
<keyword evidence="7" id="KW-0645">Protease</keyword>
<dbReference type="SUPFAM" id="SSF51306">
    <property type="entry name" value="LexA/Signal peptidase"/>
    <property type="match status" value="1"/>
</dbReference>
<dbReference type="PROSITE" id="PS00760">
    <property type="entry name" value="SPASE_I_2"/>
    <property type="match status" value="1"/>
</dbReference>
<dbReference type="PANTHER" id="PTHR43390">
    <property type="entry name" value="SIGNAL PEPTIDASE I"/>
    <property type="match status" value="1"/>
</dbReference>
<dbReference type="PRINTS" id="PR00727">
    <property type="entry name" value="LEADERPTASE"/>
</dbReference>
<dbReference type="Pfam" id="PF10502">
    <property type="entry name" value="Peptidase_S26"/>
    <property type="match status" value="1"/>
</dbReference>
<proteinExistence type="inferred from homology"/>
<dbReference type="GO" id="GO:0004252">
    <property type="term" value="F:serine-type endopeptidase activity"/>
    <property type="evidence" value="ECO:0007669"/>
    <property type="project" value="InterPro"/>
</dbReference>
<evidence type="ECO:0000256" key="7">
    <source>
        <dbReference type="RuleBase" id="RU362042"/>
    </source>
</evidence>
<evidence type="ECO:0000313" key="9">
    <source>
        <dbReference type="EMBL" id="TWI63549.1"/>
    </source>
</evidence>
<organism evidence="9 10">
    <name type="scientific">Pseudoduganella lurida</name>
    <dbReference type="NCBI Taxonomy" id="1036180"/>
    <lineage>
        <taxon>Bacteria</taxon>
        <taxon>Pseudomonadati</taxon>
        <taxon>Pseudomonadota</taxon>
        <taxon>Betaproteobacteria</taxon>
        <taxon>Burkholderiales</taxon>
        <taxon>Oxalobacteraceae</taxon>
        <taxon>Telluria group</taxon>
        <taxon>Pseudoduganella</taxon>
    </lineage>
</organism>
<dbReference type="PROSITE" id="PS00761">
    <property type="entry name" value="SPASE_I_3"/>
    <property type="match status" value="1"/>
</dbReference>
<comment type="caution">
    <text evidence="9">The sequence shown here is derived from an EMBL/GenBank/DDBJ whole genome shotgun (WGS) entry which is preliminary data.</text>
</comment>
<dbReference type="PANTHER" id="PTHR43390:SF1">
    <property type="entry name" value="CHLOROPLAST PROCESSING PEPTIDASE"/>
    <property type="match status" value="1"/>
</dbReference>
<feature type="active site" evidence="6">
    <location>
        <position position="93"/>
    </location>
</feature>
<accession>A0A562R3B1</accession>
<evidence type="ECO:0000313" key="10">
    <source>
        <dbReference type="Proteomes" id="UP000318431"/>
    </source>
</evidence>
<dbReference type="AlphaFoldDB" id="A0A562R3B1"/>
<evidence type="ECO:0000256" key="3">
    <source>
        <dbReference type="ARBA" id="ARBA00013208"/>
    </source>
</evidence>
<sequence length="232" mass="25524">MPFQLKESIRANKGFLAFLLLFGIFRTAVADWNPIPSGSMRPNLLEGDVVFVNRLAYDVKVPLTDISLAHTGDPQRGDVVTFSSPEDGTRLIKRIAALPGDTVELRGERLLINGRQADYTVIGNAVEHMAPLGDLQALHLREHSGTADYRIQVLPQVTAMRDFGPVTVPADSYLMLGDNRDNSGDSRVFGTVPRNLLIGRAERILVSADIKGNWAPRTERIGMSLRQVAHAE</sequence>
<keyword evidence="10" id="KW-1185">Reference proteome</keyword>
<feature type="domain" description="Peptidase S26" evidence="8">
    <location>
        <begin position="15"/>
        <end position="203"/>
    </location>
</feature>
<evidence type="ECO:0000256" key="6">
    <source>
        <dbReference type="PIRSR" id="PIRSR600223-1"/>
    </source>
</evidence>
<dbReference type="InterPro" id="IPR036286">
    <property type="entry name" value="LexA/Signal_pep-like_sf"/>
</dbReference>
<dbReference type="CDD" id="cd06530">
    <property type="entry name" value="S26_SPase_I"/>
    <property type="match status" value="1"/>
</dbReference>
<reference evidence="9 10" key="1">
    <citation type="journal article" date="2015" name="Stand. Genomic Sci.">
        <title>Genomic Encyclopedia of Bacterial and Archaeal Type Strains, Phase III: the genomes of soil and plant-associated and newly described type strains.</title>
        <authorList>
            <person name="Whitman W.B."/>
            <person name="Woyke T."/>
            <person name="Klenk H.P."/>
            <person name="Zhou Y."/>
            <person name="Lilburn T.G."/>
            <person name="Beck B.J."/>
            <person name="De Vos P."/>
            <person name="Vandamme P."/>
            <person name="Eisen J.A."/>
            <person name="Garrity G."/>
            <person name="Hugenholtz P."/>
            <person name="Kyrpides N.C."/>
        </authorList>
    </citation>
    <scope>NUCLEOTIDE SEQUENCE [LARGE SCALE GENOMIC DNA]</scope>
    <source>
        <strain evidence="9 10">CGMCC 1.10822</strain>
    </source>
</reference>
<dbReference type="EC" id="3.4.21.89" evidence="3 7"/>
<evidence type="ECO:0000256" key="1">
    <source>
        <dbReference type="ARBA" id="ARBA00000677"/>
    </source>
</evidence>
<dbReference type="GO" id="GO:0009003">
    <property type="term" value="F:signal peptidase activity"/>
    <property type="evidence" value="ECO:0007669"/>
    <property type="project" value="UniProtKB-EC"/>
</dbReference>
<evidence type="ECO:0000256" key="5">
    <source>
        <dbReference type="ARBA" id="ARBA00022801"/>
    </source>
</evidence>
<feature type="active site" evidence="6">
    <location>
        <position position="39"/>
    </location>
</feature>
<name>A0A562R3B1_9BURK</name>
<dbReference type="InterPro" id="IPR019757">
    <property type="entry name" value="Pept_S26A_signal_pept_1_Lys-AS"/>
</dbReference>
<gene>
    <name evidence="9" type="ORF">IP91_03520</name>
</gene>
<dbReference type="Proteomes" id="UP000318431">
    <property type="component" value="Unassembled WGS sequence"/>
</dbReference>
<dbReference type="InterPro" id="IPR019533">
    <property type="entry name" value="Peptidase_S26"/>
</dbReference>
<keyword evidence="5 7" id="KW-0378">Hydrolase</keyword>
<comment type="subcellular location">
    <subcellularLocation>
        <location evidence="7">Membrane</location>
        <topology evidence="7">Single-pass type II membrane protein</topology>
    </subcellularLocation>
</comment>
<evidence type="ECO:0000259" key="8">
    <source>
        <dbReference type="Pfam" id="PF10502"/>
    </source>
</evidence>
<dbReference type="EMBL" id="VLLB01000006">
    <property type="protein sequence ID" value="TWI63549.1"/>
    <property type="molecule type" value="Genomic_DNA"/>
</dbReference>
<dbReference type="RefSeq" id="WP_145650406.1">
    <property type="nucleotide sequence ID" value="NZ_VLLB01000006.1"/>
</dbReference>
<comment type="similarity">
    <text evidence="2 7">Belongs to the peptidase S26 family.</text>
</comment>
<dbReference type="GO" id="GO:0006465">
    <property type="term" value="P:signal peptide processing"/>
    <property type="evidence" value="ECO:0007669"/>
    <property type="project" value="InterPro"/>
</dbReference>
<dbReference type="GO" id="GO:0010027">
    <property type="term" value="P:thylakoid membrane organization"/>
    <property type="evidence" value="ECO:0007669"/>
    <property type="project" value="TreeGrafter"/>
</dbReference>
<dbReference type="Gene3D" id="2.10.109.10">
    <property type="entry name" value="Umud Fragment, subunit A"/>
    <property type="match status" value="1"/>
</dbReference>
<dbReference type="InterPro" id="IPR000223">
    <property type="entry name" value="Pept_S26A_signal_pept_1"/>
</dbReference>
<dbReference type="OrthoDB" id="9815782at2"/>
<dbReference type="NCBIfam" id="TIGR02227">
    <property type="entry name" value="sigpep_I_bact"/>
    <property type="match status" value="1"/>
</dbReference>
<evidence type="ECO:0000256" key="2">
    <source>
        <dbReference type="ARBA" id="ARBA00009370"/>
    </source>
</evidence>
<comment type="catalytic activity">
    <reaction evidence="1 7">
        <text>Cleavage of hydrophobic, N-terminal signal or leader sequences from secreted and periplasmic proteins.</text>
        <dbReference type="EC" id="3.4.21.89"/>
    </reaction>
</comment>
<evidence type="ECO:0000256" key="4">
    <source>
        <dbReference type="ARBA" id="ARBA00019232"/>
    </source>
</evidence>
<dbReference type="GO" id="GO:0016020">
    <property type="term" value="C:membrane"/>
    <property type="evidence" value="ECO:0007669"/>
    <property type="project" value="UniProtKB-SubCell"/>
</dbReference>